<comment type="caution">
    <text evidence="2">The sequence shown here is derived from an EMBL/GenBank/DDBJ whole genome shotgun (WGS) entry which is preliminary data.</text>
</comment>
<dbReference type="CDD" id="cd06259">
    <property type="entry name" value="YdcF-like"/>
    <property type="match status" value="1"/>
</dbReference>
<dbReference type="RefSeq" id="WP_167397695.1">
    <property type="nucleotide sequence ID" value="NZ_QAYE01000004.1"/>
</dbReference>
<dbReference type="Pfam" id="PF02698">
    <property type="entry name" value="DUF218"/>
    <property type="match status" value="1"/>
</dbReference>
<sequence length="159" mass="16946">MFGAAVRPDGSPSPTLARRIAFAAAAAARYVDADLFCSGAKGTHGPSEASVMANVLAETVDRSRIHLDEASVDTLQSVVAATAFARAGQYAQCMICTDGYHQPRIRMLFAMLGMPASAIHVPHGGSRRYQLKMRTREAAAIPYDLVAGVGAIWRRKRAG</sequence>
<dbReference type="EMBL" id="QAYE01000004">
    <property type="protein sequence ID" value="PTW46903.1"/>
    <property type="molecule type" value="Genomic_DNA"/>
</dbReference>
<dbReference type="GeneID" id="91005933"/>
<feature type="domain" description="DUF218" evidence="1">
    <location>
        <begin position="6"/>
        <end position="128"/>
    </location>
</feature>
<protein>
    <submittedName>
        <fullName evidence="2">DUF218 domain-containing protein</fullName>
    </submittedName>
</protein>
<gene>
    <name evidence="2" type="ORF">C8J25_104241</name>
</gene>
<evidence type="ECO:0000259" key="1">
    <source>
        <dbReference type="Pfam" id="PF02698"/>
    </source>
</evidence>
<dbReference type="InterPro" id="IPR003848">
    <property type="entry name" value="DUF218"/>
</dbReference>
<dbReference type="GO" id="GO:0005886">
    <property type="term" value="C:plasma membrane"/>
    <property type="evidence" value="ECO:0007669"/>
    <property type="project" value="TreeGrafter"/>
</dbReference>
<organism evidence="2 3">
    <name type="scientific">Sphingomonas faeni</name>
    <dbReference type="NCBI Taxonomy" id="185950"/>
    <lineage>
        <taxon>Bacteria</taxon>
        <taxon>Pseudomonadati</taxon>
        <taxon>Pseudomonadota</taxon>
        <taxon>Alphaproteobacteria</taxon>
        <taxon>Sphingomonadales</taxon>
        <taxon>Sphingomonadaceae</taxon>
        <taxon>Sphingomonas</taxon>
    </lineage>
</organism>
<dbReference type="Proteomes" id="UP000244013">
    <property type="component" value="Unassembled WGS sequence"/>
</dbReference>
<name>A0A2T5U5W9_9SPHN</name>
<dbReference type="InterPro" id="IPR051599">
    <property type="entry name" value="Cell_Envelope_Assoc"/>
</dbReference>
<reference evidence="2 3" key="1">
    <citation type="submission" date="2018-04" db="EMBL/GenBank/DDBJ databases">
        <title>Genomic Encyclopedia of Type Strains, Phase III (KMG-III): the genomes of soil and plant-associated and newly described type strains.</title>
        <authorList>
            <person name="Whitman W."/>
        </authorList>
    </citation>
    <scope>NUCLEOTIDE SEQUENCE [LARGE SCALE GENOMIC DNA]</scope>
    <source>
        <strain evidence="2 3">MA-olki</strain>
    </source>
</reference>
<evidence type="ECO:0000313" key="3">
    <source>
        <dbReference type="Proteomes" id="UP000244013"/>
    </source>
</evidence>
<dbReference type="Gene3D" id="3.40.50.620">
    <property type="entry name" value="HUPs"/>
    <property type="match status" value="1"/>
</dbReference>
<accession>A0A2T5U5W9</accession>
<dbReference type="PANTHER" id="PTHR30336">
    <property type="entry name" value="INNER MEMBRANE PROTEIN, PROBABLE PERMEASE"/>
    <property type="match status" value="1"/>
</dbReference>
<dbReference type="AlphaFoldDB" id="A0A2T5U5W9"/>
<proteinExistence type="predicted"/>
<evidence type="ECO:0000313" key="2">
    <source>
        <dbReference type="EMBL" id="PTW46903.1"/>
    </source>
</evidence>
<dbReference type="PANTHER" id="PTHR30336:SF20">
    <property type="entry name" value="DUF218 DOMAIN-CONTAINING PROTEIN"/>
    <property type="match status" value="1"/>
</dbReference>
<dbReference type="InterPro" id="IPR014729">
    <property type="entry name" value="Rossmann-like_a/b/a_fold"/>
</dbReference>